<sequence>MGKWGPQASFTTGMQGGPLVIFDNATNALVISPMSQFMAASDQLNSSSQVLHYGIMGLVDTVPSNYSVDFIIYYSNEGINQAMSGWGLFLRELYGKKQFYRTFMDTTVNYLGYWTDNGAYYYYNTEKDKNYEATIIDVVNYINNTRTPFQYTQYDSWWYQKGHAQGVLSWTPMKEIIPDGFQYLYNQTQRPFGCHNRFWDNQTLYAKYNGGKYNFISDQNSGLAVPDDEQFWLDLFNMTLHWGPFILYEQDWLNVETDKNTILQTDLDIGRRWLVGMGKGAEAYTTICIQYCLAYSRHILQSLEIPAVTQARVSRDYSPGGKQWDIGITSMLADAVGLAPFKDTFWTTEVQPGSPYGDKTENKTRLNCVLATLSTGPVGPGDGIGYVNKTLLMRCCDSQGQILQPSKPATAVDDQIKIQAFPTYTGPQGQVYTTYSNISGYIFGIVLAAQLDNEYSLKPSAGWTFGELATSVLYSGTEPWTTPVPFSESLPLKLGRECTDVNFCLYYTSPVIQLASGSTVTLLGEPDKWVPMSFKRFYLLQQSKDDILLVLVVNEFETVTFKFTVDFGPIQTIICDNSKSSKPSYVSQISISSKTCSL</sequence>
<comment type="caution">
    <text evidence="1">The sequence shown here is derived from an EMBL/GenBank/DDBJ whole genome shotgun (WGS) entry which is preliminary data.</text>
</comment>
<protein>
    <submittedName>
        <fullName evidence="1">Uncharacterized protein</fullName>
    </submittedName>
</protein>
<gene>
    <name evidence="1" type="ORF">GSLYS_00007690001</name>
</gene>
<reference evidence="1 2" key="1">
    <citation type="submission" date="2024-04" db="EMBL/GenBank/DDBJ databases">
        <authorList>
            <consortium name="Genoscope - CEA"/>
            <person name="William W."/>
        </authorList>
    </citation>
    <scope>NUCLEOTIDE SEQUENCE [LARGE SCALE GENOMIC DNA]</scope>
</reference>
<keyword evidence="2" id="KW-1185">Reference proteome</keyword>
<accession>A0AAV2HI71</accession>
<evidence type="ECO:0000313" key="1">
    <source>
        <dbReference type="EMBL" id="CAL1533730.1"/>
    </source>
</evidence>
<dbReference type="EMBL" id="CAXITT010000150">
    <property type="protein sequence ID" value="CAL1533730.1"/>
    <property type="molecule type" value="Genomic_DNA"/>
</dbReference>
<evidence type="ECO:0000313" key="2">
    <source>
        <dbReference type="Proteomes" id="UP001497497"/>
    </source>
</evidence>
<dbReference type="Proteomes" id="UP001497497">
    <property type="component" value="Unassembled WGS sequence"/>
</dbReference>
<name>A0AAV2HI71_LYMST</name>
<dbReference type="AlphaFoldDB" id="A0AAV2HI71"/>
<organism evidence="1 2">
    <name type="scientific">Lymnaea stagnalis</name>
    <name type="common">Great pond snail</name>
    <name type="synonym">Helix stagnalis</name>
    <dbReference type="NCBI Taxonomy" id="6523"/>
    <lineage>
        <taxon>Eukaryota</taxon>
        <taxon>Metazoa</taxon>
        <taxon>Spiralia</taxon>
        <taxon>Lophotrochozoa</taxon>
        <taxon>Mollusca</taxon>
        <taxon>Gastropoda</taxon>
        <taxon>Heterobranchia</taxon>
        <taxon>Euthyneura</taxon>
        <taxon>Panpulmonata</taxon>
        <taxon>Hygrophila</taxon>
        <taxon>Lymnaeoidea</taxon>
        <taxon>Lymnaeidae</taxon>
        <taxon>Lymnaea</taxon>
    </lineage>
</organism>
<proteinExistence type="predicted"/>